<evidence type="ECO:0000313" key="1">
    <source>
        <dbReference type="EMBL" id="APW61294.1"/>
    </source>
</evidence>
<reference evidence="2" key="1">
    <citation type="submission" date="2016-12" db="EMBL/GenBank/DDBJ databases">
        <title>Comparative genomics of four Isosphaeraceae planctomycetes: a common pool of plasmids and glycoside hydrolase genes.</title>
        <authorList>
            <person name="Ivanova A."/>
        </authorList>
    </citation>
    <scope>NUCLEOTIDE SEQUENCE [LARGE SCALE GENOMIC DNA]</scope>
    <source>
        <strain evidence="2">PX4</strain>
    </source>
</reference>
<proteinExistence type="predicted"/>
<evidence type="ECO:0000313" key="2">
    <source>
        <dbReference type="Proteomes" id="UP000186309"/>
    </source>
</evidence>
<keyword evidence="2" id="KW-1185">Reference proteome</keyword>
<gene>
    <name evidence="1" type="ORF">BSF38_02808</name>
</gene>
<dbReference type="EMBL" id="CP019082">
    <property type="protein sequence ID" value="APW61294.1"/>
    <property type="molecule type" value="Genomic_DNA"/>
</dbReference>
<dbReference type="Proteomes" id="UP000186309">
    <property type="component" value="Chromosome"/>
</dbReference>
<accession>A0A1U7CQS7</accession>
<name>A0A1U7CQS7_9BACT</name>
<sequence length="424" mass="46575">MSASTIPVGSLAGVPQVLANPEAVYNAPRSLGNGIGVKQMVVVNWQNTPFTFMINTNDQLFYSYPTTSSSFVGRLPAGSPPDPKDITTDYTSWKFVTGAAKEISVDLWNNQPYLYLINSKDELYYGNLYSTSTTSTANPQVAFSGWNFVTGAAKQVEVNDWGGSPYLYLINSKDELYFGNLYTGGPTSATPGRTAFSGWNFITGAAKQIEADPWRNSDYLYLINSKDELYYGNLYFDPATPGVPTGRASFSGWNFLTGAAKDVTVSQWNGNPYLYLINSKDELYYGNLAASSTSTTIRPGPSTFSGWSFLTGAAKDVTVNQWNGNAYLYLINSKDELYYGSLYTTQAQTAPLTFTSHTAFTGWTFLTGAAKRVEVGQRESHPLVALVNSKNDLYYGNLTLARSTVYPWSTYLAFGGWIQGWTTP</sequence>
<protein>
    <submittedName>
        <fullName evidence="1">Uncharacterized protein</fullName>
    </submittedName>
</protein>
<dbReference type="RefSeq" id="WP_076346538.1">
    <property type="nucleotide sequence ID" value="NZ_CP019082.1"/>
</dbReference>
<organism evidence="1 2">
    <name type="scientific">Paludisphaera borealis</name>
    <dbReference type="NCBI Taxonomy" id="1387353"/>
    <lineage>
        <taxon>Bacteria</taxon>
        <taxon>Pseudomonadati</taxon>
        <taxon>Planctomycetota</taxon>
        <taxon>Planctomycetia</taxon>
        <taxon>Isosphaerales</taxon>
        <taxon>Isosphaeraceae</taxon>
        <taxon>Paludisphaera</taxon>
    </lineage>
</organism>
<dbReference type="KEGG" id="pbor:BSF38_02808"/>
<dbReference type="AlphaFoldDB" id="A0A1U7CQS7"/>